<protein>
    <submittedName>
        <fullName evidence="3">Uncharacterized protein</fullName>
    </submittedName>
</protein>
<reference evidence="3 4" key="1">
    <citation type="journal article" date="2018" name="Nat. Ecol. Evol.">
        <title>Pezizomycetes genomes reveal the molecular basis of ectomycorrhizal truffle lifestyle.</title>
        <authorList>
            <person name="Murat C."/>
            <person name="Payen T."/>
            <person name="Noel B."/>
            <person name="Kuo A."/>
            <person name="Morin E."/>
            <person name="Chen J."/>
            <person name="Kohler A."/>
            <person name="Krizsan K."/>
            <person name="Balestrini R."/>
            <person name="Da Silva C."/>
            <person name="Montanini B."/>
            <person name="Hainaut M."/>
            <person name="Levati E."/>
            <person name="Barry K.W."/>
            <person name="Belfiori B."/>
            <person name="Cichocki N."/>
            <person name="Clum A."/>
            <person name="Dockter R.B."/>
            <person name="Fauchery L."/>
            <person name="Guy J."/>
            <person name="Iotti M."/>
            <person name="Le Tacon F."/>
            <person name="Lindquist E.A."/>
            <person name="Lipzen A."/>
            <person name="Malagnac F."/>
            <person name="Mello A."/>
            <person name="Molinier V."/>
            <person name="Miyauchi S."/>
            <person name="Poulain J."/>
            <person name="Riccioni C."/>
            <person name="Rubini A."/>
            <person name="Sitrit Y."/>
            <person name="Splivallo R."/>
            <person name="Traeger S."/>
            <person name="Wang M."/>
            <person name="Zifcakova L."/>
            <person name="Wipf D."/>
            <person name="Zambonelli A."/>
            <person name="Paolocci F."/>
            <person name="Nowrousian M."/>
            <person name="Ottonello S."/>
            <person name="Baldrian P."/>
            <person name="Spatafora J.W."/>
            <person name="Henrissat B."/>
            <person name="Nagy L.G."/>
            <person name="Aury J.M."/>
            <person name="Wincker P."/>
            <person name="Grigoriev I.V."/>
            <person name="Bonfante P."/>
            <person name="Martin F.M."/>
        </authorList>
    </citation>
    <scope>NUCLEOTIDE SEQUENCE [LARGE SCALE GENOMIC DNA]</scope>
    <source>
        <strain evidence="3 4">RN42</strain>
    </source>
</reference>
<dbReference type="STRING" id="1160509.A0A3N4I3I4"/>
<evidence type="ECO:0000313" key="4">
    <source>
        <dbReference type="Proteomes" id="UP000275078"/>
    </source>
</evidence>
<keyword evidence="2" id="KW-0812">Transmembrane</keyword>
<dbReference type="Proteomes" id="UP000275078">
    <property type="component" value="Unassembled WGS sequence"/>
</dbReference>
<feature type="compositionally biased region" description="Basic and acidic residues" evidence="1">
    <location>
        <begin position="30"/>
        <end position="47"/>
    </location>
</feature>
<dbReference type="EMBL" id="ML119685">
    <property type="protein sequence ID" value="RPA80685.1"/>
    <property type="molecule type" value="Genomic_DNA"/>
</dbReference>
<gene>
    <name evidence="3" type="ORF">BJ508DRAFT_327023</name>
</gene>
<dbReference type="AlphaFoldDB" id="A0A3N4I3I4"/>
<feature type="region of interest" description="Disordered" evidence="1">
    <location>
        <begin position="1"/>
        <end position="48"/>
    </location>
</feature>
<feature type="compositionally biased region" description="Basic residues" evidence="1">
    <location>
        <begin position="1"/>
        <end position="13"/>
    </location>
</feature>
<keyword evidence="4" id="KW-1185">Reference proteome</keyword>
<feature type="transmembrane region" description="Helical" evidence="2">
    <location>
        <begin position="597"/>
        <end position="620"/>
    </location>
</feature>
<dbReference type="OrthoDB" id="5372708at2759"/>
<accession>A0A3N4I3I4</accession>
<keyword evidence="2" id="KW-0472">Membrane</keyword>
<evidence type="ECO:0000256" key="1">
    <source>
        <dbReference type="SAM" id="MobiDB-lite"/>
    </source>
</evidence>
<name>A0A3N4I3I4_ASCIM</name>
<keyword evidence="2" id="KW-1133">Transmembrane helix</keyword>
<evidence type="ECO:0000256" key="2">
    <source>
        <dbReference type="SAM" id="Phobius"/>
    </source>
</evidence>
<proteinExistence type="predicted"/>
<sequence>MPPRARGRPRGPSRRTAPYTKQLPIPGKPAEAHKTEAEKKREEEEKAQQAAIKAAKAKENADKRAAQIAADYQVYRDMVQAATEAATVQDALETGIRFDIAAEGRVLDMGGGEDAGAGQTDLEPQELAAAQSPGLPDLMEVDTVVPYQETPEEMKRRKEYDKLQLLIRQATTVEGQNKYADEDPITAGVFRYPPAPTRIVPLQEDVFLDITELEPPPPIDPADVNEMARLAKEERVQTSKRKKPRLPKLPNPGIVAISALWIKNNGARAKWVDLAKSFQLLFIAIPPQIRETLEPFGILNIPATTYMLHRWTALLPGSGIKQREIKVDTKTLQAGLPSKREPYKPCYFIDKLELLQLFYKNPVIRSQLYTGRQRLVDFARNLYEARIWGESAMLMFGKYVFYRLQSSGATTSVGLDEPMLPGDIIYYKGHGNVERLGRIRQIVEDHRSATKNKGSVLAVVENIVRVSELPDQPGVTRADYDNLIQNGFNVHGRTVIPKPDDYVMLENPVYNVPVSRILYRIQAVYTDGPDEISLLSGPRSSRPDVLRIRYILRTVHRFSFRTAVHRHHLRAEMEIANYKGGRRAFIMDFVLEVRGRVYVMATMMFIDGFGLYQMGVYIILAGMDIHMRRSHKNWFTLMVGSMGTTTYDAAEILRPAAKRLWEGKDMVLFAFDIAMLGDMPQQNKNAGIVGPTGYCLASREDRLDLSYDANVFGRYHHIENQKRDRICKAKTKGLQTFLYTRAGMVEAGSVFTAGQPAFDPQRMLPTDPCHIVSHGIGRQMHNILVEKCTLKRSENFLAQTYGPSYSILTGTVLIWVYSTYARLQFLIFQEAFSDEMRVELHERITEWIVLFRRFARLMPAGKKEDIEGDETRLSMLPNLHGFGHLYEICDLYATLVNALVSPGEQKHGEHKKKAKASNKRAVDKQILLRAEILLRIRMAVNGTFEKEAPELTECLRTVVTAIPEIMDGITPKAGAGVEKLVDDGEMDTEINNFTVNKRQRETKRDMDSWPRMAKKDTKIRMFFADKLKHDENYEPITDTSPDFYVRYFHQTSFNIQLPNSKLRRITLNAGRIYQLSGNRFCEVVIFAGAILSEDPESKEYDVPIIAIVRMLYRRLENDPVMDVPIYEMRSISASPEQAVSIHEFTTTPCYFIPASVRDPTNTLYQLSDSTEALFWHCNWLVPKI</sequence>
<evidence type="ECO:0000313" key="3">
    <source>
        <dbReference type="EMBL" id="RPA80685.1"/>
    </source>
</evidence>
<organism evidence="3 4">
    <name type="scientific">Ascobolus immersus RN42</name>
    <dbReference type="NCBI Taxonomy" id="1160509"/>
    <lineage>
        <taxon>Eukaryota</taxon>
        <taxon>Fungi</taxon>
        <taxon>Dikarya</taxon>
        <taxon>Ascomycota</taxon>
        <taxon>Pezizomycotina</taxon>
        <taxon>Pezizomycetes</taxon>
        <taxon>Pezizales</taxon>
        <taxon>Ascobolaceae</taxon>
        <taxon>Ascobolus</taxon>
    </lineage>
</organism>